<dbReference type="Pfam" id="PF09335">
    <property type="entry name" value="VTT_dom"/>
    <property type="match status" value="1"/>
</dbReference>
<dbReference type="RefSeq" id="WP_097028734.1">
    <property type="nucleotide sequence ID" value="NZ_OAOQ01000001.1"/>
</dbReference>
<dbReference type="InterPro" id="IPR032816">
    <property type="entry name" value="VTT_dom"/>
</dbReference>
<keyword evidence="1" id="KW-1133">Transmembrane helix</keyword>
<organism evidence="3 4">
    <name type="scientific">Cereibacter ovatus</name>
    <dbReference type="NCBI Taxonomy" id="439529"/>
    <lineage>
        <taxon>Bacteria</taxon>
        <taxon>Pseudomonadati</taxon>
        <taxon>Pseudomonadota</taxon>
        <taxon>Alphaproteobacteria</taxon>
        <taxon>Rhodobacterales</taxon>
        <taxon>Paracoccaceae</taxon>
        <taxon>Cereibacter</taxon>
    </lineage>
</organism>
<dbReference type="EMBL" id="OAOQ01000001">
    <property type="protein sequence ID" value="SNX67469.1"/>
    <property type="molecule type" value="Genomic_DNA"/>
</dbReference>
<dbReference type="Proteomes" id="UP000219467">
    <property type="component" value="Unassembled WGS sequence"/>
</dbReference>
<dbReference type="PANTHER" id="PTHR42709:SF4">
    <property type="entry name" value="INNER MEMBRANE PROTEIN YQAA"/>
    <property type="match status" value="1"/>
</dbReference>
<name>A0A285CIX3_9RHOB</name>
<proteinExistence type="predicted"/>
<evidence type="ECO:0000313" key="3">
    <source>
        <dbReference type="EMBL" id="SNX67469.1"/>
    </source>
</evidence>
<gene>
    <name evidence="3" type="ORF">SAMN05878503_101103</name>
</gene>
<dbReference type="InterPro" id="IPR051311">
    <property type="entry name" value="DedA_domain"/>
</dbReference>
<protein>
    <submittedName>
        <fullName evidence="3">Membrane protein YqaA with SNARE-associated domain</fullName>
    </submittedName>
</protein>
<keyword evidence="1" id="KW-0472">Membrane</keyword>
<sequence>MADPATLALLAASAFTSATLLPGSSEALLLAQLTTGHAAAPLVAVAAAANLAGSLVNWALGRFLMRWRDRRWFPVSAGALERAERWYRRHGLWSLLLAWVPVVGDPLTVAAGALRVGFWPFLILVGIGKAGRYAALAAGFHTLAG</sequence>
<evidence type="ECO:0000259" key="2">
    <source>
        <dbReference type="Pfam" id="PF09335"/>
    </source>
</evidence>
<dbReference type="OrthoDB" id="9814483at2"/>
<reference evidence="4" key="1">
    <citation type="submission" date="2017-08" db="EMBL/GenBank/DDBJ databases">
        <authorList>
            <person name="Varghese N."/>
            <person name="Submissions S."/>
        </authorList>
    </citation>
    <scope>NUCLEOTIDE SEQUENCE [LARGE SCALE GENOMIC DNA]</scope>
    <source>
        <strain evidence="4">JA234</strain>
    </source>
</reference>
<feature type="transmembrane region" description="Helical" evidence="1">
    <location>
        <begin position="92"/>
        <end position="112"/>
    </location>
</feature>
<keyword evidence="4" id="KW-1185">Reference proteome</keyword>
<dbReference type="PANTHER" id="PTHR42709">
    <property type="entry name" value="ALKALINE PHOSPHATASE LIKE PROTEIN"/>
    <property type="match status" value="1"/>
</dbReference>
<feature type="transmembrane region" description="Helical" evidence="1">
    <location>
        <begin position="37"/>
        <end position="60"/>
    </location>
</feature>
<accession>A0A285CIX3</accession>
<feature type="domain" description="VTT" evidence="2">
    <location>
        <begin position="40"/>
        <end position="136"/>
    </location>
</feature>
<evidence type="ECO:0000256" key="1">
    <source>
        <dbReference type="SAM" id="Phobius"/>
    </source>
</evidence>
<dbReference type="AlphaFoldDB" id="A0A285CIX3"/>
<keyword evidence="1" id="KW-0812">Transmembrane</keyword>
<evidence type="ECO:0000313" key="4">
    <source>
        <dbReference type="Proteomes" id="UP000219467"/>
    </source>
</evidence>
<feature type="transmembrane region" description="Helical" evidence="1">
    <location>
        <begin position="118"/>
        <end position="140"/>
    </location>
</feature>